<feature type="signal peptide" evidence="1">
    <location>
        <begin position="1"/>
        <end position="27"/>
    </location>
</feature>
<keyword evidence="1" id="KW-0732">Signal</keyword>
<protein>
    <submittedName>
        <fullName evidence="2">SH3 domain-containing protein</fullName>
    </submittedName>
</protein>
<feature type="chain" id="PRO_5020562356" evidence="1">
    <location>
        <begin position="28"/>
        <end position="261"/>
    </location>
</feature>
<dbReference type="Proteomes" id="UP000290218">
    <property type="component" value="Unassembled WGS sequence"/>
</dbReference>
<dbReference type="RefSeq" id="WP_129047151.1">
    <property type="nucleotide sequence ID" value="NZ_SDHX01000001.1"/>
</dbReference>
<name>A0A4Q1CA90_9BACT</name>
<evidence type="ECO:0000313" key="2">
    <source>
        <dbReference type="EMBL" id="RXK55786.1"/>
    </source>
</evidence>
<sequence>MKINIACLLLLSLAVRLGAADILPADAAVFVQPDPKSPVLVRLKAGNTIVYTGDAPAGWRRVEISGTFEGYAHNRDITKDLSVRTGGGILAAPKKDAPALTVAQEGDKTEVVGLAGGDWVQVKFAKKLQGFVATAAAANLAPDPVASLTPLAPTVNPAPAAPSSNLGRAVPLTGNTADLPRLFAGRFVLARRAIINPNPPYDYQLTDSNGRRFAYIDTKRLLLTDQIQSYLEREVSITGTIRNTVDGKDLVIAAESMLLKK</sequence>
<evidence type="ECO:0000256" key="1">
    <source>
        <dbReference type="SAM" id="SignalP"/>
    </source>
</evidence>
<keyword evidence="3" id="KW-1185">Reference proteome</keyword>
<reference evidence="2 3" key="1">
    <citation type="submission" date="2019-01" db="EMBL/GenBank/DDBJ databases">
        <title>Lacunisphaera sp. strain TWA-58.</title>
        <authorList>
            <person name="Chen W.-M."/>
        </authorList>
    </citation>
    <scope>NUCLEOTIDE SEQUENCE [LARGE SCALE GENOMIC DNA]</scope>
    <source>
        <strain evidence="2 3">TWA-58</strain>
    </source>
</reference>
<comment type="caution">
    <text evidence="2">The sequence shown here is derived from an EMBL/GenBank/DDBJ whole genome shotgun (WGS) entry which is preliminary data.</text>
</comment>
<dbReference type="EMBL" id="SDHX01000001">
    <property type="protein sequence ID" value="RXK55786.1"/>
    <property type="molecule type" value="Genomic_DNA"/>
</dbReference>
<accession>A0A4Q1CA90</accession>
<dbReference type="OrthoDB" id="191488at2"/>
<dbReference type="AlphaFoldDB" id="A0A4Q1CA90"/>
<gene>
    <name evidence="2" type="ORF">ESB00_07840</name>
</gene>
<evidence type="ECO:0000313" key="3">
    <source>
        <dbReference type="Proteomes" id="UP000290218"/>
    </source>
</evidence>
<organism evidence="2 3">
    <name type="scientific">Oleiharenicola lentus</name>
    <dbReference type="NCBI Taxonomy" id="2508720"/>
    <lineage>
        <taxon>Bacteria</taxon>
        <taxon>Pseudomonadati</taxon>
        <taxon>Verrucomicrobiota</taxon>
        <taxon>Opitutia</taxon>
        <taxon>Opitutales</taxon>
        <taxon>Opitutaceae</taxon>
        <taxon>Oleiharenicola</taxon>
    </lineage>
</organism>
<proteinExistence type="predicted"/>